<dbReference type="Gene3D" id="3.40.50.970">
    <property type="match status" value="2"/>
</dbReference>
<gene>
    <name evidence="7 11" type="primary">menD</name>
    <name evidence="11" type="ORF">ABNN70_10805</name>
</gene>
<dbReference type="SUPFAM" id="SSF52467">
    <property type="entry name" value="DHS-like NAD/FAD-binding domain"/>
    <property type="match status" value="1"/>
</dbReference>
<dbReference type="NCBIfam" id="TIGR00173">
    <property type="entry name" value="menD"/>
    <property type="match status" value="1"/>
</dbReference>
<dbReference type="RefSeq" id="WP_353947783.1">
    <property type="nucleotide sequence ID" value="NZ_CP159510.1"/>
</dbReference>
<dbReference type="CDD" id="cd02009">
    <property type="entry name" value="TPP_SHCHC_synthase"/>
    <property type="match status" value="1"/>
</dbReference>
<dbReference type="Pfam" id="PF16582">
    <property type="entry name" value="TPP_enzyme_M_2"/>
    <property type="match status" value="1"/>
</dbReference>
<comment type="cofactor">
    <cofactor evidence="7">
        <name>thiamine diphosphate</name>
        <dbReference type="ChEBI" id="CHEBI:58937"/>
    </cofactor>
    <text evidence="7">Binds 1 thiamine pyrophosphate per subunit.</text>
</comment>
<dbReference type="InterPro" id="IPR029035">
    <property type="entry name" value="DHS-like_NAD/FAD-binding_dom"/>
</dbReference>
<dbReference type="GO" id="GO:0000287">
    <property type="term" value="F:magnesium ion binding"/>
    <property type="evidence" value="ECO:0007669"/>
    <property type="project" value="UniProtKB-UniRule"/>
</dbReference>
<dbReference type="PIRSF" id="PIRSF004983">
    <property type="entry name" value="MenD"/>
    <property type="match status" value="1"/>
</dbReference>
<dbReference type="InterPro" id="IPR012001">
    <property type="entry name" value="Thiamin_PyroP_enz_TPP-bd_dom"/>
</dbReference>
<dbReference type="Pfam" id="PF02775">
    <property type="entry name" value="TPP_enzyme_C"/>
    <property type="match status" value="1"/>
</dbReference>
<proteinExistence type="inferred from homology"/>
<dbReference type="InterPro" id="IPR011766">
    <property type="entry name" value="TPP_enzyme_TPP-bd"/>
</dbReference>
<comment type="subunit">
    <text evidence="7">Homodimer.</text>
</comment>
<keyword evidence="4 7" id="KW-0460">Magnesium</keyword>
<evidence type="ECO:0000256" key="6">
    <source>
        <dbReference type="ARBA" id="ARBA00023211"/>
    </source>
</evidence>
<feature type="domain" description="Thiamine pyrophosphate enzyme N-terminal TPP-binding" evidence="9">
    <location>
        <begin position="14"/>
        <end position="125"/>
    </location>
</feature>
<dbReference type="CDD" id="cd07037">
    <property type="entry name" value="TPP_PYR_MenD"/>
    <property type="match status" value="1"/>
</dbReference>
<evidence type="ECO:0000256" key="5">
    <source>
        <dbReference type="ARBA" id="ARBA00023052"/>
    </source>
</evidence>
<comment type="cofactor">
    <cofactor evidence="7">
        <name>Mg(2+)</name>
        <dbReference type="ChEBI" id="CHEBI:18420"/>
    </cofactor>
    <cofactor evidence="7">
        <name>Mn(2+)</name>
        <dbReference type="ChEBI" id="CHEBI:29035"/>
    </cofactor>
</comment>
<sequence>MEHAKIMTAYLRSVIHSCIKNGISDVVISPGSRSTPLALLFAEYREIHMYLDIDERSAAFLALGMAKARRRPVALLCTSGTATANYYPAIIEAYYARVPLVVLTADRPHELQDAGAPQTIDQVNMYGSHVKRFDEIEIPEQDLSLLDHTRRLCTRAIATAMRRPRGPVHLNVPLRQPLLPARGSLKDFQAEDRTVHVSPGEPVLPEHELNDYVQLIGRAKRGVIICGEVESTGFRKAISSFSERLGFPILADPLSQLRCGAPLVRHVVDCYDTFLRDEKAASALCPDLIIRFGAVPVSKGLKLWLKRQEAACLVIDSGQRWRDPDQLATHMIYCDETWFCSALSNRLDGKEDTNWLKHWEAINETAKFVNSEYMQDDSLTEMNVFARLLNRLVPSGASLFSGNSMPIRELDTFLFTSDRDVRLFANRGANGIDGVVSTAVGVSLVLKRTVLLIGDLSFFHDMNGLLAAKQNKADLTIILINNDGGGIFSFLPQATRPEYFERLFGTPHGMDFAHAAHLYGAHYKKASDMPTFEKAFADSMTRKGVTIIEVPADRSENVRDHQRMHARVHDRLAQLRWD</sequence>
<dbReference type="InterPro" id="IPR032264">
    <property type="entry name" value="MenD_middle"/>
</dbReference>
<keyword evidence="5 7" id="KW-0786">Thiamine pyrophosphate</keyword>
<dbReference type="HAMAP" id="MF_01659">
    <property type="entry name" value="MenD"/>
    <property type="match status" value="1"/>
</dbReference>
<keyword evidence="2 7" id="KW-0808">Transferase</keyword>
<dbReference type="EMBL" id="CP159510">
    <property type="protein sequence ID" value="XCJ16177.1"/>
    <property type="molecule type" value="Genomic_DNA"/>
</dbReference>
<evidence type="ECO:0000256" key="3">
    <source>
        <dbReference type="ARBA" id="ARBA00022723"/>
    </source>
</evidence>
<feature type="domain" description="Menaquinone biosynthesis protein MenD middle" evidence="10">
    <location>
        <begin position="218"/>
        <end position="400"/>
    </location>
</feature>
<dbReference type="SUPFAM" id="SSF52518">
    <property type="entry name" value="Thiamin diphosphate-binding fold (THDP-binding)"/>
    <property type="match status" value="2"/>
</dbReference>
<dbReference type="InterPro" id="IPR029061">
    <property type="entry name" value="THDP-binding"/>
</dbReference>
<dbReference type="InterPro" id="IPR004433">
    <property type="entry name" value="MenaQ_synth_MenD"/>
</dbReference>
<organism evidence="11">
    <name type="scientific">Sporolactobacillus sp. Y61</name>
    <dbReference type="NCBI Taxonomy" id="3160863"/>
    <lineage>
        <taxon>Bacteria</taxon>
        <taxon>Bacillati</taxon>
        <taxon>Bacillota</taxon>
        <taxon>Bacilli</taxon>
        <taxon>Bacillales</taxon>
        <taxon>Sporolactobacillaceae</taxon>
        <taxon>Sporolactobacillus</taxon>
    </lineage>
</organism>
<dbReference type="PANTHER" id="PTHR42916:SF1">
    <property type="entry name" value="PROTEIN PHYLLO, CHLOROPLASTIC"/>
    <property type="match status" value="1"/>
</dbReference>
<dbReference type="GO" id="GO:0070204">
    <property type="term" value="F:2-succinyl-5-enolpyruvyl-6-hydroxy-3-cyclohexene-1-carboxylic-acid synthase activity"/>
    <property type="evidence" value="ECO:0007669"/>
    <property type="project" value="UniProtKB-UniRule"/>
</dbReference>
<protein>
    <recommendedName>
        <fullName evidence="7">2-succinyl-5-enolpyruvyl-6-hydroxy-3-cyclohexene-1-carboxylate synthase</fullName>
        <shortName evidence="7">SEPHCHC synthase</shortName>
        <ecNumber evidence="7">2.2.1.9</ecNumber>
    </recommendedName>
    <alternativeName>
        <fullName evidence="7">Menaquinone biosynthesis protein MenD</fullName>
    </alternativeName>
</protein>
<keyword evidence="6 7" id="KW-0464">Manganese</keyword>
<dbReference type="PANTHER" id="PTHR42916">
    <property type="entry name" value="2-SUCCINYL-5-ENOLPYRUVYL-6-HYDROXY-3-CYCLOHEXENE-1-CARBOXYLATE SYNTHASE"/>
    <property type="match status" value="1"/>
</dbReference>
<evidence type="ECO:0000256" key="7">
    <source>
        <dbReference type="HAMAP-Rule" id="MF_01659"/>
    </source>
</evidence>
<evidence type="ECO:0000256" key="1">
    <source>
        <dbReference type="ARBA" id="ARBA00022428"/>
    </source>
</evidence>
<dbReference type="EC" id="2.2.1.9" evidence="7"/>
<accession>A0AAU8ID62</accession>
<evidence type="ECO:0000259" key="8">
    <source>
        <dbReference type="Pfam" id="PF02775"/>
    </source>
</evidence>
<comment type="similarity">
    <text evidence="7">Belongs to the TPP enzyme family. MenD subfamily.</text>
</comment>
<dbReference type="GO" id="GO:0009234">
    <property type="term" value="P:menaquinone biosynthetic process"/>
    <property type="evidence" value="ECO:0007669"/>
    <property type="project" value="UniProtKB-UniRule"/>
</dbReference>
<feature type="domain" description="Thiamine pyrophosphate enzyme TPP-binding" evidence="8">
    <location>
        <begin position="435"/>
        <end position="550"/>
    </location>
</feature>
<evidence type="ECO:0000313" key="11">
    <source>
        <dbReference type="EMBL" id="XCJ16177.1"/>
    </source>
</evidence>
<dbReference type="Gene3D" id="3.40.50.1220">
    <property type="entry name" value="TPP-binding domain"/>
    <property type="match status" value="1"/>
</dbReference>
<comment type="catalytic activity">
    <reaction evidence="7">
        <text>isochorismate + 2-oxoglutarate + H(+) = 5-enolpyruvoyl-6-hydroxy-2-succinyl-cyclohex-3-ene-1-carboxylate + CO2</text>
        <dbReference type="Rhea" id="RHEA:25593"/>
        <dbReference type="ChEBI" id="CHEBI:15378"/>
        <dbReference type="ChEBI" id="CHEBI:16526"/>
        <dbReference type="ChEBI" id="CHEBI:16810"/>
        <dbReference type="ChEBI" id="CHEBI:29780"/>
        <dbReference type="ChEBI" id="CHEBI:58818"/>
        <dbReference type="EC" id="2.2.1.9"/>
    </reaction>
</comment>
<comment type="pathway">
    <text evidence="7">Quinol/quinone metabolism; 1,4-dihydroxy-2-naphthoate biosynthesis; 1,4-dihydroxy-2-naphthoate from chorismate: step 2/7.</text>
</comment>
<dbReference type="GO" id="GO:0030976">
    <property type="term" value="F:thiamine pyrophosphate binding"/>
    <property type="evidence" value="ECO:0007669"/>
    <property type="project" value="UniProtKB-UniRule"/>
</dbReference>
<evidence type="ECO:0000259" key="9">
    <source>
        <dbReference type="Pfam" id="PF02776"/>
    </source>
</evidence>
<comment type="function">
    <text evidence="7">Catalyzes the thiamine diphosphate-dependent decarboxylation of 2-oxoglutarate and the subsequent addition of the resulting succinic semialdehyde-thiamine pyrophosphate anion to isochorismate to yield 2-succinyl-5-enolpyruvyl-6-hydroxy-3-cyclohexene-1-carboxylate (SEPHCHC).</text>
</comment>
<dbReference type="GO" id="GO:0030145">
    <property type="term" value="F:manganese ion binding"/>
    <property type="evidence" value="ECO:0007669"/>
    <property type="project" value="UniProtKB-UniRule"/>
</dbReference>
<evidence type="ECO:0000256" key="4">
    <source>
        <dbReference type="ARBA" id="ARBA00022842"/>
    </source>
</evidence>
<evidence type="ECO:0000256" key="2">
    <source>
        <dbReference type="ARBA" id="ARBA00022679"/>
    </source>
</evidence>
<evidence type="ECO:0000259" key="10">
    <source>
        <dbReference type="Pfam" id="PF16582"/>
    </source>
</evidence>
<keyword evidence="1 7" id="KW-0474">Menaquinone biosynthesis</keyword>
<dbReference type="Pfam" id="PF02776">
    <property type="entry name" value="TPP_enzyme_N"/>
    <property type="match status" value="1"/>
</dbReference>
<dbReference type="AlphaFoldDB" id="A0AAU8ID62"/>
<reference evidence="11" key="1">
    <citation type="submission" date="2024-06" db="EMBL/GenBank/DDBJ databases">
        <authorList>
            <person name="Fan A."/>
            <person name="Zhang F.Y."/>
            <person name="Zhang L."/>
        </authorList>
    </citation>
    <scope>NUCLEOTIDE SEQUENCE</scope>
    <source>
        <strain evidence="11">Y61</strain>
    </source>
</reference>
<keyword evidence="3 7" id="KW-0479">Metal-binding</keyword>
<comment type="pathway">
    <text evidence="7">Quinol/quinone metabolism; menaquinone biosynthesis.</text>
</comment>
<name>A0AAU8ID62_9BACL</name>